<accession>A0AAD7E6D8</accession>
<proteinExistence type="predicted"/>
<evidence type="ECO:0000313" key="3">
    <source>
        <dbReference type="Proteomes" id="UP001219525"/>
    </source>
</evidence>
<comment type="caution">
    <text evidence="2">The sequence shown here is derived from an EMBL/GenBank/DDBJ whole genome shotgun (WGS) entry which is preliminary data.</text>
</comment>
<protein>
    <submittedName>
        <fullName evidence="2">Uncharacterized protein</fullName>
    </submittedName>
</protein>
<evidence type="ECO:0000313" key="2">
    <source>
        <dbReference type="EMBL" id="KAJ7230256.1"/>
    </source>
</evidence>
<dbReference type="AlphaFoldDB" id="A0AAD7E6D8"/>
<dbReference type="Proteomes" id="UP001219525">
    <property type="component" value="Unassembled WGS sequence"/>
</dbReference>
<dbReference type="EMBL" id="JARJCW010000001">
    <property type="protein sequence ID" value="KAJ7230256.1"/>
    <property type="molecule type" value="Genomic_DNA"/>
</dbReference>
<keyword evidence="3" id="KW-1185">Reference proteome</keyword>
<feature type="region of interest" description="Disordered" evidence="1">
    <location>
        <begin position="130"/>
        <end position="196"/>
    </location>
</feature>
<name>A0AAD7E6D8_9AGAR</name>
<reference evidence="2" key="1">
    <citation type="submission" date="2023-03" db="EMBL/GenBank/DDBJ databases">
        <title>Massive genome expansion in bonnet fungi (Mycena s.s.) driven by repeated elements and novel gene families across ecological guilds.</title>
        <authorList>
            <consortium name="Lawrence Berkeley National Laboratory"/>
            <person name="Harder C.B."/>
            <person name="Miyauchi S."/>
            <person name="Viragh M."/>
            <person name="Kuo A."/>
            <person name="Thoen E."/>
            <person name="Andreopoulos B."/>
            <person name="Lu D."/>
            <person name="Skrede I."/>
            <person name="Drula E."/>
            <person name="Henrissat B."/>
            <person name="Morin E."/>
            <person name="Kohler A."/>
            <person name="Barry K."/>
            <person name="LaButti K."/>
            <person name="Morin E."/>
            <person name="Salamov A."/>
            <person name="Lipzen A."/>
            <person name="Mereny Z."/>
            <person name="Hegedus B."/>
            <person name="Baldrian P."/>
            <person name="Stursova M."/>
            <person name="Weitz H."/>
            <person name="Taylor A."/>
            <person name="Grigoriev I.V."/>
            <person name="Nagy L.G."/>
            <person name="Martin F."/>
            <person name="Kauserud H."/>
        </authorList>
    </citation>
    <scope>NUCLEOTIDE SEQUENCE</scope>
    <source>
        <strain evidence="2">9144</strain>
    </source>
</reference>
<gene>
    <name evidence="2" type="ORF">GGX14DRAFT_553741</name>
</gene>
<feature type="compositionally biased region" description="Polar residues" evidence="1">
    <location>
        <begin position="166"/>
        <end position="180"/>
    </location>
</feature>
<organism evidence="2 3">
    <name type="scientific">Mycena pura</name>
    <dbReference type="NCBI Taxonomy" id="153505"/>
    <lineage>
        <taxon>Eukaryota</taxon>
        <taxon>Fungi</taxon>
        <taxon>Dikarya</taxon>
        <taxon>Basidiomycota</taxon>
        <taxon>Agaricomycotina</taxon>
        <taxon>Agaricomycetes</taxon>
        <taxon>Agaricomycetidae</taxon>
        <taxon>Agaricales</taxon>
        <taxon>Marasmiineae</taxon>
        <taxon>Mycenaceae</taxon>
        <taxon>Mycena</taxon>
    </lineage>
</organism>
<evidence type="ECO:0000256" key="1">
    <source>
        <dbReference type="SAM" id="MobiDB-lite"/>
    </source>
</evidence>
<sequence length="343" mass="36789">MEALIARSRCAIRSLEVLRVDPNESAFIWARRLPTLTDITLEVSRWTPELLSTFCQAMTTLDGGGLLPELEGLTLRRRWRWVDGLSRIKTFALSLEGLDLEEYLMDGLPKAPGLEFVITPHAADQVALTHATRAAPRQHKPEPVGASSTTHRHPMSKHAERADSVTVDSGQREQTPQTATCLWMPPPRPRPQRPLHSMAAAPMPAVISDPAVPATASPGTSAATLAALLATALVGTEEGLFKTFDAVANSLSAQLSIHLSFLAIISTPPPRTRQFTAPIRSHPPCKGTTHTGICGARLSGSPCASASATVRRDIILRGKALSSGVYPVSVVPANCDIMLKSGM</sequence>